<name>A0A7S3UB91_9CHLO</name>
<proteinExistence type="predicted"/>
<protein>
    <submittedName>
        <fullName evidence="2">Uncharacterized protein</fullName>
    </submittedName>
</protein>
<dbReference type="AlphaFoldDB" id="A0A7S3UB91"/>
<gene>
    <name evidence="2" type="ORF">PSAL00342_LOCUS307</name>
</gene>
<organism evidence="2">
    <name type="scientific">Picocystis salinarum</name>
    <dbReference type="NCBI Taxonomy" id="88271"/>
    <lineage>
        <taxon>Eukaryota</taxon>
        <taxon>Viridiplantae</taxon>
        <taxon>Chlorophyta</taxon>
        <taxon>Picocystophyceae</taxon>
        <taxon>Picocystales</taxon>
        <taxon>Picocystaceae</taxon>
        <taxon>Picocystis</taxon>
    </lineage>
</organism>
<reference evidence="2" key="1">
    <citation type="submission" date="2021-01" db="EMBL/GenBank/DDBJ databases">
        <authorList>
            <person name="Corre E."/>
            <person name="Pelletier E."/>
            <person name="Niang G."/>
            <person name="Scheremetjew M."/>
            <person name="Finn R."/>
            <person name="Kale V."/>
            <person name="Holt S."/>
            <person name="Cochrane G."/>
            <person name="Meng A."/>
            <person name="Brown T."/>
            <person name="Cohen L."/>
        </authorList>
    </citation>
    <scope>NUCLEOTIDE SEQUENCE</scope>
    <source>
        <strain evidence="2">CCMP1897</strain>
    </source>
</reference>
<dbReference type="EMBL" id="HBIS01000364">
    <property type="protein sequence ID" value="CAE0606491.1"/>
    <property type="molecule type" value="Transcribed_RNA"/>
</dbReference>
<feature type="compositionally biased region" description="Basic and acidic residues" evidence="1">
    <location>
        <begin position="25"/>
        <end position="34"/>
    </location>
</feature>
<feature type="compositionally biased region" description="Basic and acidic residues" evidence="1">
    <location>
        <begin position="43"/>
        <end position="59"/>
    </location>
</feature>
<feature type="region of interest" description="Disordered" evidence="1">
    <location>
        <begin position="21"/>
        <end position="59"/>
    </location>
</feature>
<evidence type="ECO:0000256" key="1">
    <source>
        <dbReference type="SAM" id="MobiDB-lite"/>
    </source>
</evidence>
<evidence type="ECO:0000313" key="2">
    <source>
        <dbReference type="EMBL" id="CAE0606491.1"/>
    </source>
</evidence>
<sequence>MVAHLVAQVAMPRRALAWSVNESGQEVRRKDPTRLEQALEQGRSGEARSDASERNVDVHQKRKERILQALKKVSEAQAELMVVRDVLHHVESGEMLAVVPTETRAEERRGSSEEAAAVEEVELGKQMAEAASKLRRSAKNMRRRVNKKNHFYEDMERLQKIWKLLKTTDGNLTFDTGYVSRCRHNRIFPVRRGPQGRVQVFDVRQLKARSNGSDDAPSTNQEGYEYVDEVLRIEQDRVYACMLQDELETECMEDPSLYPQRQPPTPRNGANSENPCVRASVHQDVHIEREFTNLLRRRIRKDLGVRVEAGPDAVYPAIKELREQNNAVTNNLSTVEGAIRQLPPCQLHLMRSNSKKATIKLSWPNPAWIAITVNCSRISVTGGESKSWVATVLQLFDLKATIIMLFAVQNLAKLEADLLSMGHTCALERFELSVFAHGRNLAVRPDMDALDNGHLIWIIEDIEKNKVIETVPGIRTDALILRFLFKRVCYLVDSTE</sequence>
<accession>A0A7S3UB91</accession>